<organism evidence="8 9">
    <name type="scientific">Carpediemonas membranifera</name>
    <dbReference type="NCBI Taxonomy" id="201153"/>
    <lineage>
        <taxon>Eukaryota</taxon>
        <taxon>Metamonada</taxon>
        <taxon>Carpediemonas-like organisms</taxon>
        <taxon>Carpediemonas</taxon>
    </lineage>
</organism>
<feature type="transmembrane region" description="Helical" evidence="5">
    <location>
        <begin position="195"/>
        <end position="219"/>
    </location>
</feature>
<gene>
    <name evidence="8" type="ORF">J8273_4899</name>
</gene>
<keyword evidence="3 5" id="KW-1133">Transmembrane helix</keyword>
<evidence type="ECO:0000256" key="3">
    <source>
        <dbReference type="ARBA" id="ARBA00022989"/>
    </source>
</evidence>
<evidence type="ECO:0000256" key="2">
    <source>
        <dbReference type="ARBA" id="ARBA00022692"/>
    </source>
</evidence>
<reference evidence="8" key="1">
    <citation type="submission" date="2021-05" db="EMBL/GenBank/DDBJ databases">
        <title>A free-living protist that lacks canonical eukaryotic 1 DNA replication and segregation systems.</title>
        <authorList>
            <person name="Salas-Leiva D.E."/>
            <person name="Tromer E.C."/>
            <person name="Curtis B.A."/>
            <person name="Jerlstrom-Hultqvist J."/>
            <person name="Kolisko M."/>
            <person name="Yi Z."/>
            <person name="Salas-Leiva J.S."/>
            <person name="Gallot-Lavallee L."/>
            <person name="Kops G.J.P.L."/>
            <person name="Archibald J.M."/>
            <person name="Simpson A.G.B."/>
            <person name="Roger A.J."/>
        </authorList>
    </citation>
    <scope>NUCLEOTIDE SEQUENCE</scope>
    <source>
        <strain evidence="8">BICM</strain>
    </source>
</reference>
<evidence type="ECO:0000313" key="9">
    <source>
        <dbReference type="Proteomes" id="UP000717585"/>
    </source>
</evidence>
<dbReference type="Pfam" id="PF00003">
    <property type="entry name" value="7tm_3"/>
    <property type="match status" value="1"/>
</dbReference>
<dbReference type="GO" id="GO:0016020">
    <property type="term" value="C:membrane"/>
    <property type="evidence" value="ECO:0007669"/>
    <property type="project" value="UniProtKB-SubCell"/>
</dbReference>
<feature type="transmembrane region" description="Helical" evidence="5">
    <location>
        <begin position="265"/>
        <end position="286"/>
    </location>
</feature>
<evidence type="ECO:0000313" key="8">
    <source>
        <dbReference type="EMBL" id="KAG9393600.1"/>
    </source>
</evidence>
<dbReference type="InterPro" id="IPR017978">
    <property type="entry name" value="GPCR_3_C"/>
</dbReference>
<feature type="transmembrane region" description="Helical" evidence="5">
    <location>
        <begin position="231"/>
        <end position="253"/>
    </location>
</feature>
<keyword evidence="2 5" id="KW-0812">Transmembrane</keyword>
<keyword evidence="9" id="KW-1185">Reference proteome</keyword>
<name>A0A8J6AWX8_9EUKA</name>
<protein>
    <submittedName>
        <fullName evidence="8">7 transmembrane sweet-taste receptor of 3 GCPR</fullName>
    </submittedName>
</protein>
<dbReference type="Pfam" id="PF17201">
    <property type="entry name" value="Cache_3-Cache_2"/>
    <property type="match status" value="1"/>
</dbReference>
<dbReference type="InterPro" id="IPR033462">
    <property type="entry name" value="Cache_3-Cache_2"/>
</dbReference>
<comment type="subcellular location">
    <subcellularLocation>
        <location evidence="1">Membrane</location>
        <topology evidence="1">Multi-pass membrane protein</topology>
    </subcellularLocation>
</comment>
<dbReference type="Proteomes" id="UP000717585">
    <property type="component" value="Unassembled WGS sequence"/>
</dbReference>
<dbReference type="EMBL" id="JAHDYR010000022">
    <property type="protein sequence ID" value="KAG9393600.1"/>
    <property type="molecule type" value="Genomic_DNA"/>
</dbReference>
<feature type="domain" description="Cache 3/Cache 2 fusion" evidence="7">
    <location>
        <begin position="68"/>
        <end position="186"/>
    </location>
</feature>
<sequence length="495" mass="53981">MLHEQFGSGYSVSATTNQTWLTYADSSSSLADGCNIKIICTEPRNMSLPNFTIGSRTIVPDYHAFLNPTWYETAATLATREPKTVLDFLVHMDTVWNGVTTIFQRVGDDFVRIVSTVPVDYGGEVLAVGAVMQHYDADGGVNERSKALLEGEEWSGPIELFSQTYYSAYAPIVVDGEVVGALYFGSTAVISGVCFLWLIFTVLLLFMGCLCIITQCICCRSPPFASGGRSMTIYILTGCILCALSALIGTSWPGLPAARCWAETWLFYLGESMALAALTAKTFRVWRIFQKAKQFKQSYFNPMYLHGFVWAALALQAIFLVLHAIAIFIPAPLTLWVSPVRPIACDSFLDPVATLPMEIVIAALIVTAGLLAIQTRSSRAPGLEAVKEASDLAYVVSVLVISAVLQRCVQFFDHDNIIYSLSRFTEPAIPPLIIAGGLFLPKSWRAAKLWAREHVGLGGGQMLPPSVAHGDCMSGATSECEFGDGVEEMNPIQRV</sequence>
<comment type="caution">
    <text evidence="8">The sequence shown here is derived from an EMBL/GenBank/DDBJ whole genome shotgun (WGS) entry which is preliminary data.</text>
</comment>
<evidence type="ECO:0000259" key="7">
    <source>
        <dbReference type="Pfam" id="PF17201"/>
    </source>
</evidence>
<dbReference type="AlphaFoldDB" id="A0A8J6AWX8"/>
<feature type="transmembrane region" description="Helical" evidence="5">
    <location>
        <begin position="353"/>
        <end position="373"/>
    </location>
</feature>
<dbReference type="GO" id="GO:0004930">
    <property type="term" value="F:G protein-coupled receptor activity"/>
    <property type="evidence" value="ECO:0007669"/>
    <property type="project" value="InterPro"/>
</dbReference>
<feature type="transmembrane region" description="Helical" evidence="5">
    <location>
        <begin position="307"/>
        <end position="333"/>
    </location>
</feature>
<feature type="domain" description="G-protein coupled receptors family 3 profile" evidence="6">
    <location>
        <begin position="198"/>
        <end position="405"/>
    </location>
</feature>
<accession>A0A8J6AWX8</accession>
<proteinExistence type="predicted"/>
<evidence type="ECO:0000259" key="6">
    <source>
        <dbReference type="Pfam" id="PF00003"/>
    </source>
</evidence>
<evidence type="ECO:0000256" key="4">
    <source>
        <dbReference type="ARBA" id="ARBA00023136"/>
    </source>
</evidence>
<keyword evidence="8" id="KW-0675">Receptor</keyword>
<evidence type="ECO:0000256" key="5">
    <source>
        <dbReference type="SAM" id="Phobius"/>
    </source>
</evidence>
<evidence type="ECO:0000256" key="1">
    <source>
        <dbReference type="ARBA" id="ARBA00004141"/>
    </source>
</evidence>
<keyword evidence="4 5" id="KW-0472">Membrane</keyword>